<dbReference type="RefSeq" id="WP_136369593.1">
    <property type="nucleotide sequence ID" value="NZ_SSOB01000010.1"/>
</dbReference>
<dbReference type="InterPro" id="IPR000421">
    <property type="entry name" value="FA58C"/>
</dbReference>
<dbReference type="Proteomes" id="UP000310636">
    <property type="component" value="Unassembled WGS sequence"/>
</dbReference>
<dbReference type="EMBL" id="SSOB01000010">
    <property type="protein sequence ID" value="THF80754.1"/>
    <property type="molecule type" value="Genomic_DNA"/>
</dbReference>
<accession>A0A4S4C1B3</accession>
<proteinExistence type="predicted"/>
<feature type="domain" description="F5/8 type C" evidence="1">
    <location>
        <begin position="122"/>
        <end position="266"/>
    </location>
</feature>
<name>A0A4S4C1B3_9BACL</name>
<dbReference type="Pfam" id="PF13204">
    <property type="entry name" value="Apiosidase"/>
    <property type="match status" value="2"/>
</dbReference>
<evidence type="ECO:0000259" key="1">
    <source>
        <dbReference type="PROSITE" id="PS50022"/>
    </source>
</evidence>
<keyword evidence="3" id="KW-1185">Reference proteome</keyword>
<sequence>MEGPLLPAGEWTYETVSTDASNAGLHGQAGAFTATAYTGSQSVYKHGFIKPSANNRYLVHDDGTPFFWLGDTHWMGLSGREQLNGSNDAGFASEFKGMIDIRQEQGYTVYATTLFGGDWGDVSPQGTYNEGGPIWYGTGYATAHSSLASPSTGGYSYGSKKAFDGNGGTRWQASSATYPQSIEIDFGSAATIGDIAIEFGQEDTWFYKLEGSEDRIHYDTIADRTATGREGRQFAETAALSSRYVRLTITGADQGSVPSVVELTPYDDQGRALTNAGQMKRMNPAFWANIDERIQYLSNSGFVTALGLDWGRSLEEANEADYLRLARYVVARYGAYPTVWLGAGEYATGCSECWGDVSSYIYDIDPYKRLNFLHNAVWNPDEFRDEDWYQMDYLQAGHGGQKAKTYWLNQYEEQPTKVVIEGEANYENINGIPSRLTRESAWNAMISGSAGFTYGAEGIWQATRDEEDRWQVWNDAPTPWYVAIRKEAGEQMRYLRDFFTSLPWWTLAPDAEAIEWDGAPALTSAAAPYQLSDPAGDLVVAYLPSNGGTYSGTAKQLNPAWIYKAEWYNPRTGQYSTIASGFAPDNDGEWAIPSKPTASEDWALLIRSISNAPAQPTVSLPGGTFSGPMSVELAVYSPTDSVYFTLDGSIPHAQG</sequence>
<reference evidence="2 3" key="1">
    <citation type="submission" date="2019-04" db="EMBL/GenBank/DDBJ databases">
        <title>Cohnella sp. nov. isolated from preserved vegetables.</title>
        <authorList>
            <person name="Lin S.-Y."/>
            <person name="Hung M.-H."/>
            <person name="Young C.-C."/>
        </authorList>
    </citation>
    <scope>NUCLEOTIDE SEQUENCE [LARGE SCALE GENOMIC DNA]</scope>
    <source>
        <strain evidence="2 3">CC-MHH1044</strain>
    </source>
</reference>
<evidence type="ECO:0000313" key="3">
    <source>
        <dbReference type="Proteomes" id="UP000310636"/>
    </source>
</evidence>
<dbReference type="Pfam" id="PF00754">
    <property type="entry name" value="F5_F8_type_C"/>
    <property type="match status" value="1"/>
</dbReference>
<dbReference type="AlphaFoldDB" id="A0A4S4C1B3"/>
<dbReference type="OrthoDB" id="59486at2"/>
<dbReference type="InterPro" id="IPR008979">
    <property type="entry name" value="Galactose-bd-like_sf"/>
</dbReference>
<evidence type="ECO:0000313" key="2">
    <source>
        <dbReference type="EMBL" id="THF80754.1"/>
    </source>
</evidence>
<dbReference type="SUPFAM" id="SSF49785">
    <property type="entry name" value="Galactose-binding domain-like"/>
    <property type="match status" value="1"/>
</dbReference>
<dbReference type="PROSITE" id="PS50022">
    <property type="entry name" value="FA58C_3"/>
    <property type="match status" value="1"/>
</dbReference>
<organism evidence="2 3">
    <name type="scientific">Cohnella fermenti</name>
    <dbReference type="NCBI Taxonomy" id="2565925"/>
    <lineage>
        <taxon>Bacteria</taxon>
        <taxon>Bacillati</taxon>
        <taxon>Bacillota</taxon>
        <taxon>Bacilli</taxon>
        <taxon>Bacillales</taxon>
        <taxon>Paenibacillaceae</taxon>
        <taxon>Cohnella</taxon>
    </lineage>
</organism>
<comment type="caution">
    <text evidence="2">The sequence shown here is derived from an EMBL/GenBank/DDBJ whole genome shotgun (WGS) entry which is preliminary data.</text>
</comment>
<dbReference type="Gene3D" id="3.20.20.80">
    <property type="entry name" value="Glycosidases"/>
    <property type="match status" value="2"/>
</dbReference>
<dbReference type="PANTHER" id="PTHR37836:SF2">
    <property type="entry name" value="DUF4038 DOMAIN-CONTAINING PROTEIN"/>
    <property type="match status" value="1"/>
</dbReference>
<dbReference type="InterPro" id="IPR025277">
    <property type="entry name" value="Apiosidase-like_cat_dom"/>
</dbReference>
<protein>
    <submittedName>
        <fullName evidence="2">DUF4038 domain-containing protein</fullName>
    </submittedName>
</protein>
<gene>
    <name evidence="2" type="ORF">E6C55_09725</name>
</gene>
<dbReference type="PANTHER" id="PTHR37836">
    <property type="entry name" value="LMO1036 PROTEIN"/>
    <property type="match status" value="1"/>
</dbReference>